<dbReference type="Proteomes" id="UP001235712">
    <property type="component" value="Unassembled WGS sequence"/>
</dbReference>
<evidence type="ECO:0000313" key="3">
    <source>
        <dbReference type="Proteomes" id="UP001235712"/>
    </source>
</evidence>
<dbReference type="EMBL" id="JAUSQZ010000001">
    <property type="protein sequence ID" value="MDP9830876.1"/>
    <property type="molecule type" value="Genomic_DNA"/>
</dbReference>
<proteinExistence type="predicted"/>
<accession>A0ABT9PDU1</accession>
<comment type="caution">
    <text evidence="2">The sequence shown here is derived from an EMBL/GenBank/DDBJ whole genome shotgun (WGS) entry which is preliminary data.</text>
</comment>
<organism evidence="2 3">
    <name type="scientific">Kineosporia succinea</name>
    <dbReference type="NCBI Taxonomy" id="84632"/>
    <lineage>
        <taxon>Bacteria</taxon>
        <taxon>Bacillati</taxon>
        <taxon>Actinomycetota</taxon>
        <taxon>Actinomycetes</taxon>
        <taxon>Kineosporiales</taxon>
        <taxon>Kineosporiaceae</taxon>
        <taxon>Kineosporia</taxon>
    </lineage>
</organism>
<protein>
    <submittedName>
        <fullName evidence="2">Uncharacterized protein</fullName>
    </submittedName>
</protein>
<keyword evidence="1" id="KW-1133">Transmembrane helix</keyword>
<keyword evidence="3" id="KW-1185">Reference proteome</keyword>
<reference evidence="2 3" key="1">
    <citation type="submission" date="2023-07" db="EMBL/GenBank/DDBJ databases">
        <title>Sequencing the genomes of 1000 actinobacteria strains.</title>
        <authorList>
            <person name="Klenk H.-P."/>
        </authorList>
    </citation>
    <scope>NUCLEOTIDE SEQUENCE [LARGE SCALE GENOMIC DNA]</scope>
    <source>
        <strain evidence="2 3">DSM 44388</strain>
    </source>
</reference>
<name>A0ABT9PDU1_9ACTN</name>
<sequence length="67" mass="7155">MSANGMTARAKLLGGHLAIDAVVVLGAFLAYRAELISLRVFWFAPAIFLSATAGTALWMLFGPRESD</sequence>
<keyword evidence="1" id="KW-0812">Transmembrane</keyword>
<dbReference type="RefSeq" id="WP_307250112.1">
    <property type="nucleotide sequence ID" value="NZ_JAUSQZ010000001.1"/>
</dbReference>
<evidence type="ECO:0000313" key="2">
    <source>
        <dbReference type="EMBL" id="MDP9830876.1"/>
    </source>
</evidence>
<evidence type="ECO:0000256" key="1">
    <source>
        <dbReference type="SAM" id="Phobius"/>
    </source>
</evidence>
<gene>
    <name evidence="2" type="ORF">J2S57_006625</name>
</gene>
<feature type="transmembrane region" description="Helical" evidence="1">
    <location>
        <begin position="12"/>
        <end position="33"/>
    </location>
</feature>
<keyword evidence="1" id="KW-0472">Membrane</keyword>
<feature type="transmembrane region" description="Helical" evidence="1">
    <location>
        <begin position="39"/>
        <end position="61"/>
    </location>
</feature>